<reference evidence="2" key="1">
    <citation type="submission" date="2021-06" db="EMBL/GenBank/DDBJ databases">
        <authorList>
            <person name="Hodson N. C."/>
            <person name="Mongue J. A."/>
            <person name="Jaron S. K."/>
        </authorList>
    </citation>
    <scope>NUCLEOTIDE SEQUENCE</scope>
</reference>
<proteinExistence type="predicted"/>
<comment type="caution">
    <text evidence="2">The sequence shown here is derived from an EMBL/GenBank/DDBJ whole genome shotgun (WGS) entry which is preliminary data.</text>
</comment>
<keyword evidence="3" id="KW-1185">Reference proteome</keyword>
<evidence type="ECO:0000313" key="2">
    <source>
        <dbReference type="EMBL" id="CAG7836970.1"/>
    </source>
</evidence>
<gene>
    <name evidence="2" type="ORF">AFUS01_LOCUS46156</name>
</gene>
<keyword evidence="1" id="KW-0472">Membrane</keyword>
<dbReference type="AlphaFoldDB" id="A0A8J2PTV8"/>
<accession>A0A8J2PTV8</accession>
<organism evidence="2 3">
    <name type="scientific">Allacma fusca</name>
    <dbReference type="NCBI Taxonomy" id="39272"/>
    <lineage>
        <taxon>Eukaryota</taxon>
        <taxon>Metazoa</taxon>
        <taxon>Ecdysozoa</taxon>
        <taxon>Arthropoda</taxon>
        <taxon>Hexapoda</taxon>
        <taxon>Collembola</taxon>
        <taxon>Symphypleona</taxon>
        <taxon>Sminthuridae</taxon>
        <taxon>Allacma</taxon>
    </lineage>
</organism>
<evidence type="ECO:0000256" key="1">
    <source>
        <dbReference type="SAM" id="Phobius"/>
    </source>
</evidence>
<feature type="transmembrane region" description="Helical" evidence="1">
    <location>
        <begin position="239"/>
        <end position="265"/>
    </location>
</feature>
<name>A0A8J2PTV8_9HEXA</name>
<keyword evidence="1" id="KW-0812">Transmembrane</keyword>
<protein>
    <submittedName>
        <fullName evidence="2">Uncharacterized protein</fullName>
    </submittedName>
</protein>
<feature type="transmembrane region" description="Helical" evidence="1">
    <location>
        <begin position="165"/>
        <end position="189"/>
    </location>
</feature>
<sequence length="310" mass="35670">MVSLVTLSSRISLRFLISAKISRTCLFATELVFEYLKAAVTPDAESLLARGCEFEGEKFEYLGLLFRLPLSAYGCSWDSRNLHYHNCLNTLSTFDPENDPLDYFGNFCLRSSGIGRGMLVIVRIVSMMSSSLQMSPSRVINWFWLNNTWGKVCEGTFWKEIFLDFGVSLMHISFFGFTYLRHVIIWYFFLVGSDARSSFTFLGVLENVFVFAGNLLFGAEYRLHMGDSSIFIDADHDIGIVNLLCVGLNSKIAFVVLVAVLMRVYSDHLLPHPRGRSFGKGERQKWHHLQTVNWPNFWRLFFLDHLRHHV</sequence>
<evidence type="ECO:0000313" key="3">
    <source>
        <dbReference type="Proteomes" id="UP000708208"/>
    </source>
</evidence>
<dbReference type="Proteomes" id="UP000708208">
    <property type="component" value="Unassembled WGS sequence"/>
</dbReference>
<dbReference type="EMBL" id="CAJVCH010571225">
    <property type="protein sequence ID" value="CAG7836970.1"/>
    <property type="molecule type" value="Genomic_DNA"/>
</dbReference>
<feature type="transmembrane region" description="Helical" evidence="1">
    <location>
        <begin position="201"/>
        <end position="219"/>
    </location>
</feature>
<keyword evidence="1" id="KW-1133">Transmembrane helix</keyword>